<name>A0ACB9KIV8_BAUVA</name>
<keyword evidence="2" id="KW-1185">Reference proteome</keyword>
<evidence type="ECO:0000313" key="2">
    <source>
        <dbReference type="Proteomes" id="UP000828941"/>
    </source>
</evidence>
<dbReference type="EMBL" id="CM039439">
    <property type="protein sequence ID" value="KAI4297086.1"/>
    <property type="molecule type" value="Genomic_DNA"/>
</dbReference>
<evidence type="ECO:0000313" key="1">
    <source>
        <dbReference type="EMBL" id="KAI4297086.1"/>
    </source>
</evidence>
<proteinExistence type="predicted"/>
<dbReference type="Proteomes" id="UP000828941">
    <property type="component" value="Chromosome 14"/>
</dbReference>
<sequence>MPYFATTANEVEEIIEAEGSFTLQRLKICKLGWDADIDESKEMKAKFIARYMRAVAEPLLKLHFGDDIMDELFQRFADKVAQLLEVKKMEYNNLVISMTKN</sequence>
<accession>A0ACB9KIV8</accession>
<organism evidence="1 2">
    <name type="scientific">Bauhinia variegata</name>
    <name type="common">Purple orchid tree</name>
    <name type="synonym">Phanera variegata</name>
    <dbReference type="NCBI Taxonomy" id="167791"/>
    <lineage>
        <taxon>Eukaryota</taxon>
        <taxon>Viridiplantae</taxon>
        <taxon>Streptophyta</taxon>
        <taxon>Embryophyta</taxon>
        <taxon>Tracheophyta</taxon>
        <taxon>Spermatophyta</taxon>
        <taxon>Magnoliopsida</taxon>
        <taxon>eudicotyledons</taxon>
        <taxon>Gunneridae</taxon>
        <taxon>Pentapetalae</taxon>
        <taxon>rosids</taxon>
        <taxon>fabids</taxon>
        <taxon>Fabales</taxon>
        <taxon>Fabaceae</taxon>
        <taxon>Cercidoideae</taxon>
        <taxon>Cercideae</taxon>
        <taxon>Bauhiniinae</taxon>
        <taxon>Bauhinia</taxon>
    </lineage>
</organism>
<gene>
    <name evidence="1" type="ORF">L6164_036994</name>
</gene>
<protein>
    <submittedName>
        <fullName evidence="1">Uncharacterized protein</fullName>
    </submittedName>
</protein>
<comment type="caution">
    <text evidence="1">The sequence shown here is derived from an EMBL/GenBank/DDBJ whole genome shotgun (WGS) entry which is preliminary data.</text>
</comment>
<reference evidence="1 2" key="1">
    <citation type="journal article" date="2022" name="DNA Res.">
        <title>Chromosomal-level genome assembly of the orchid tree Bauhinia variegata (Leguminosae; Cercidoideae) supports the allotetraploid origin hypothesis of Bauhinia.</title>
        <authorList>
            <person name="Zhong Y."/>
            <person name="Chen Y."/>
            <person name="Zheng D."/>
            <person name="Pang J."/>
            <person name="Liu Y."/>
            <person name="Luo S."/>
            <person name="Meng S."/>
            <person name="Qian L."/>
            <person name="Wei D."/>
            <person name="Dai S."/>
            <person name="Zhou R."/>
        </authorList>
    </citation>
    <scope>NUCLEOTIDE SEQUENCE [LARGE SCALE GENOMIC DNA]</scope>
    <source>
        <strain evidence="1">BV-YZ2020</strain>
    </source>
</reference>